<evidence type="ECO:0000313" key="3">
    <source>
        <dbReference type="Proteomes" id="UP000076765"/>
    </source>
</evidence>
<organism evidence="2 4">
    <name type="scientific">Moraxella ovis</name>
    <dbReference type="NCBI Taxonomy" id="29433"/>
    <lineage>
        <taxon>Bacteria</taxon>
        <taxon>Pseudomonadati</taxon>
        <taxon>Pseudomonadota</taxon>
        <taxon>Gammaproteobacteria</taxon>
        <taxon>Moraxellales</taxon>
        <taxon>Moraxellaceae</taxon>
        <taxon>Moraxella</taxon>
    </lineage>
</organism>
<dbReference type="AlphaFoldDB" id="A0A160GFH8"/>
<evidence type="ECO:0000313" key="2">
    <source>
        <dbReference type="EMBL" id="STY87001.1"/>
    </source>
</evidence>
<accession>A0A160GFH8</accession>
<gene>
    <name evidence="1" type="ORF">MOVS_04765</name>
    <name evidence="2" type="ORF">NCTC11227_01000</name>
</gene>
<evidence type="ECO:0000313" key="4">
    <source>
        <dbReference type="Proteomes" id="UP000255102"/>
    </source>
</evidence>
<dbReference type="Proteomes" id="UP000255102">
    <property type="component" value="Unassembled WGS sequence"/>
</dbReference>
<proteinExistence type="predicted"/>
<dbReference type="KEGG" id="moi:MOVS_04765"/>
<protein>
    <submittedName>
        <fullName evidence="2">Uncharacterized protein</fullName>
    </submittedName>
</protein>
<dbReference type="Proteomes" id="UP000076765">
    <property type="component" value="Chromosome"/>
</dbReference>
<dbReference type="EMBL" id="UGPW01000001">
    <property type="protein sequence ID" value="STY87001.1"/>
    <property type="molecule type" value="Genomic_DNA"/>
</dbReference>
<reference evidence="2 4" key="2">
    <citation type="submission" date="2018-06" db="EMBL/GenBank/DDBJ databases">
        <authorList>
            <consortium name="Pathogen Informatics"/>
            <person name="Doyle S."/>
        </authorList>
    </citation>
    <scope>NUCLEOTIDE SEQUENCE [LARGE SCALE GENOMIC DNA]</scope>
    <source>
        <strain evidence="2 4">NCTC11227</strain>
    </source>
</reference>
<keyword evidence="3" id="KW-1185">Reference proteome</keyword>
<evidence type="ECO:0000313" key="1">
    <source>
        <dbReference type="EMBL" id="ANB91405.1"/>
    </source>
</evidence>
<dbReference type="EMBL" id="CP011158">
    <property type="protein sequence ID" value="ANB91405.1"/>
    <property type="molecule type" value="Genomic_DNA"/>
</dbReference>
<sequence>MSIYQIPKENFNDLYIFEGGLRHYNLTNKDFSIIVNCVDCHPIVPNYFDDIKISFKDYTYLRFVKSYDIGKKSYEDIIEIGEITDRDNLLDYGGGLHPIATSFGIPTSFSIEIICENIELEII</sequence>
<dbReference type="RefSeq" id="WP_063513980.1">
    <property type="nucleotide sequence ID" value="NZ_CP011158.1"/>
</dbReference>
<reference evidence="1 3" key="1">
    <citation type="submission" date="2015-04" db="EMBL/GenBank/DDBJ databases">
        <authorList>
            <person name="Calcutt M.J."/>
            <person name="Foecking M.F."/>
        </authorList>
    </citation>
    <scope>NUCLEOTIDE SEQUENCE [LARGE SCALE GENOMIC DNA]</scope>
    <source>
        <strain evidence="1 3">199/55</strain>
    </source>
</reference>
<name>A0A160GFH8_9GAMM</name>